<name>N9FC94_9GAMM</name>
<proteinExistence type="predicted"/>
<dbReference type="HOGENOM" id="CLU_012494_0_1_6"/>
<evidence type="ECO:0000313" key="3">
    <source>
        <dbReference type="EMBL" id="ENW02479.1"/>
    </source>
</evidence>
<evidence type="ECO:0000313" key="4">
    <source>
        <dbReference type="Proteomes" id="UP000018417"/>
    </source>
</evidence>
<sequence length="331" mass="37367">MKKIIILVLLSFASIVGLFAFSPLPTLWLLQHTLFSVPKDDRPKQYLDQQVMVFKDLVYTSKLPNNSFDFYKANPSVDKQALVIWVHGGGFVGGDKLEVKNYATRLASQGYAVIVLNYQLVPAAKYPEPVMQVAEAVTYIKKSFAPTNHLNMSNIFLAGDLAGAQIALQFLLTQSNPEYSALLKIPNLIDMSDIRGALLYCGPYDLKNMVLQANSTISRFAFHRIGWAYLKDKDWLSNNENRGLIVSEYLNAQLPPIYLTDGNTASFEQQARLLHKQLTQVGIPTSTRFFDQASYLTAHEYQFELETEAAKLALQDTLLFLEKNRLQKKTN</sequence>
<dbReference type="InterPro" id="IPR049492">
    <property type="entry name" value="BD-FAE-like_dom"/>
</dbReference>
<dbReference type="PATRIC" id="fig|1217649.3.peg.3253"/>
<evidence type="ECO:0000259" key="2">
    <source>
        <dbReference type="Pfam" id="PF20434"/>
    </source>
</evidence>
<dbReference type="PANTHER" id="PTHR48081">
    <property type="entry name" value="AB HYDROLASE SUPERFAMILY PROTEIN C4A8.06C"/>
    <property type="match status" value="1"/>
</dbReference>
<gene>
    <name evidence="3" type="ORF">F934_03340</name>
</gene>
<dbReference type="Proteomes" id="UP000018417">
    <property type="component" value="Unassembled WGS sequence"/>
</dbReference>
<dbReference type="Pfam" id="PF20434">
    <property type="entry name" value="BD-FAE"/>
    <property type="match status" value="1"/>
</dbReference>
<organism evidence="3 4">
    <name type="scientific">Acinetobacter beijerinckii ANC 3835</name>
    <dbReference type="NCBI Taxonomy" id="1217649"/>
    <lineage>
        <taxon>Bacteria</taxon>
        <taxon>Pseudomonadati</taxon>
        <taxon>Pseudomonadota</taxon>
        <taxon>Gammaproteobacteria</taxon>
        <taxon>Moraxellales</taxon>
        <taxon>Moraxellaceae</taxon>
        <taxon>Acinetobacter</taxon>
    </lineage>
</organism>
<keyword evidence="1" id="KW-0378">Hydrolase</keyword>
<protein>
    <recommendedName>
        <fullName evidence="2">BD-FAE-like domain-containing protein</fullName>
    </recommendedName>
</protein>
<feature type="domain" description="BD-FAE-like" evidence="2">
    <location>
        <begin position="69"/>
        <end position="275"/>
    </location>
</feature>
<reference evidence="3 4" key="1">
    <citation type="submission" date="2013-02" db="EMBL/GenBank/DDBJ databases">
        <title>The Genome Sequence of Acinetobacter beijerinckii ANC 3835.</title>
        <authorList>
            <consortium name="The Broad Institute Genome Sequencing Platform"/>
            <consortium name="The Broad Institute Genome Sequencing Center for Infectious Disease"/>
            <person name="Cerqueira G."/>
            <person name="Feldgarden M."/>
            <person name="Courvalin P."/>
            <person name="Perichon B."/>
            <person name="Grillot-Courvalin C."/>
            <person name="Clermont D."/>
            <person name="Rocha E."/>
            <person name="Yoon E.-J."/>
            <person name="Nemec A."/>
            <person name="Walker B."/>
            <person name="Young S.K."/>
            <person name="Zeng Q."/>
            <person name="Gargeya S."/>
            <person name="Fitzgerald M."/>
            <person name="Haas B."/>
            <person name="Abouelleil A."/>
            <person name="Alvarado L."/>
            <person name="Arachchi H.M."/>
            <person name="Berlin A.M."/>
            <person name="Chapman S.B."/>
            <person name="Dewar J."/>
            <person name="Goldberg J."/>
            <person name="Griggs A."/>
            <person name="Gujja S."/>
            <person name="Hansen M."/>
            <person name="Howarth C."/>
            <person name="Imamovic A."/>
            <person name="Larimer J."/>
            <person name="McCowan C."/>
            <person name="Murphy C."/>
            <person name="Neiman D."/>
            <person name="Pearson M."/>
            <person name="Priest M."/>
            <person name="Roberts A."/>
            <person name="Saif S."/>
            <person name="Shea T."/>
            <person name="Sisk P."/>
            <person name="Sykes S."/>
            <person name="Wortman J."/>
            <person name="Nusbaum C."/>
            <person name="Birren B."/>
        </authorList>
    </citation>
    <scope>NUCLEOTIDE SEQUENCE [LARGE SCALE GENOMIC DNA]</scope>
    <source>
        <strain evidence="3 4">ANC 3835</strain>
    </source>
</reference>
<dbReference type="PANTHER" id="PTHR48081:SF6">
    <property type="entry name" value="PEPTIDASE S9 PROLYL OLIGOPEPTIDASE CATALYTIC DOMAIN-CONTAINING PROTEIN"/>
    <property type="match status" value="1"/>
</dbReference>
<evidence type="ECO:0000256" key="1">
    <source>
        <dbReference type="ARBA" id="ARBA00022801"/>
    </source>
</evidence>
<dbReference type="Gene3D" id="3.40.50.1820">
    <property type="entry name" value="alpha/beta hydrolase"/>
    <property type="match status" value="1"/>
</dbReference>
<dbReference type="InterPro" id="IPR029058">
    <property type="entry name" value="AB_hydrolase_fold"/>
</dbReference>
<dbReference type="InterPro" id="IPR050300">
    <property type="entry name" value="GDXG_lipolytic_enzyme"/>
</dbReference>
<dbReference type="GO" id="GO:0016787">
    <property type="term" value="F:hydrolase activity"/>
    <property type="evidence" value="ECO:0007669"/>
    <property type="project" value="UniProtKB-KW"/>
</dbReference>
<accession>N9FC94</accession>
<dbReference type="EMBL" id="APQK01000019">
    <property type="protein sequence ID" value="ENW02479.1"/>
    <property type="molecule type" value="Genomic_DNA"/>
</dbReference>
<dbReference type="AlphaFoldDB" id="N9FC94"/>
<comment type="caution">
    <text evidence="3">The sequence shown here is derived from an EMBL/GenBank/DDBJ whole genome shotgun (WGS) entry which is preliminary data.</text>
</comment>
<dbReference type="SUPFAM" id="SSF53474">
    <property type="entry name" value="alpha/beta-Hydrolases"/>
    <property type="match status" value="1"/>
</dbReference>